<name>A0AAD3CTP2_9STRA</name>
<dbReference type="AlphaFoldDB" id="A0AAD3CTP2"/>
<evidence type="ECO:0000313" key="1">
    <source>
        <dbReference type="EMBL" id="GFH50685.1"/>
    </source>
</evidence>
<evidence type="ECO:0000313" key="2">
    <source>
        <dbReference type="Proteomes" id="UP001054902"/>
    </source>
</evidence>
<protein>
    <submittedName>
        <fullName evidence="1">Uncharacterized protein</fullName>
    </submittedName>
</protein>
<sequence>MKKADIASALALHDASESHHNNNSSTTTTSMDFEFESETQNQDQKALKILQHLFPTRINVQNIIYQKFKKRPTEFLIQETVLKNSSKMIHNIDKKLYMQLMKMLVKFSRDEADSLLELLKTINEKIEHENERKINIFNDDFEYAVVGIPHTIEEARSLMEGDKSFASMLPIPTISVMDDTKHTMVSIKEALTIAIAIGVEFKRMNIFKNIEDAAESSILHSERF</sequence>
<accession>A0AAD3CTP2</accession>
<organism evidence="1 2">
    <name type="scientific">Chaetoceros tenuissimus</name>
    <dbReference type="NCBI Taxonomy" id="426638"/>
    <lineage>
        <taxon>Eukaryota</taxon>
        <taxon>Sar</taxon>
        <taxon>Stramenopiles</taxon>
        <taxon>Ochrophyta</taxon>
        <taxon>Bacillariophyta</taxon>
        <taxon>Coscinodiscophyceae</taxon>
        <taxon>Chaetocerotophycidae</taxon>
        <taxon>Chaetocerotales</taxon>
        <taxon>Chaetocerotaceae</taxon>
        <taxon>Chaetoceros</taxon>
    </lineage>
</organism>
<dbReference type="Proteomes" id="UP001054902">
    <property type="component" value="Unassembled WGS sequence"/>
</dbReference>
<proteinExistence type="predicted"/>
<keyword evidence="2" id="KW-1185">Reference proteome</keyword>
<reference evidence="1 2" key="1">
    <citation type="journal article" date="2021" name="Sci. Rep.">
        <title>The genome of the diatom Chaetoceros tenuissimus carries an ancient integrated fragment of an extant virus.</title>
        <authorList>
            <person name="Hongo Y."/>
            <person name="Kimura K."/>
            <person name="Takaki Y."/>
            <person name="Yoshida Y."/>
            <person name="Baba S."/>
            <person name="Kobayashi G."/>
            <person name="Nagasaki K."/>
            <person name="Hano T."/>
            <person name="Tomaru Y."/>
        </authorList>
    </citation>
    <scope>NUCLEOTIDE SEQUENCE [LARGE SCALE GENOMIC DNA]</scope>
    <source>
        <strain evidence="1 2">NIES-3715</strain>
    </source>
</reference>
<dbReference type="EMBL" id="BLLK01000040">
    <property type="protein sequence ID" value="GFH50685.1"/>
    <property type="molecule type" value="Genomic_DNA"/>
</dbReference>
<gene>
    <name evidence="1" type="ORF">CTEN210_07161</name>
</gene>
<comment type="caution">
    <text evidence="1">The sequence shown here is derived from an EMBL/GenBank/DDBJ whole genome shotgun (WGS) entry which is preliminary data.</text>
</comment>